<keyword evidence="5" id="KW-0812">Transmembrane</keyword>
<keyword evidence="2" id="KW-0813">Transport</keyword>
<dbReference type="InterPro" id="IPR006127">
    <property type="entry name" value="ZnuA-like"/>
</dbReference>
<proteinExistence type="predicted"/>
<sequence>MSRNNTKNVHKSKSIWLVVIAIVIVAGVLAYLYMTNPPTTPTRGLKIAVTFYSLKPDIDLLTCTGDVVFSITPSGVDPHEYQLTPADVAKLKEADVIISTAHTPFETKIAELVRNGEIKAKLVEIPSIDGIKILRNPATGNPNYHWPIYDPANYLIYIKTLSNVFGNLRPECRDTYKTKESILESNITAIIQKAPRLKVNAIGASPVVQYAVNWMGINVSFLLIKEHDLPATPQDIAQAKDLLDKGKASLIVATNDILASSLGEKLKELSSQTNTPLLLVPSPISPESTLQKIQTVVDSISQIRA</sequence>
<evidence type="ECO:0000313" key="6">
    <source>
        <dbReference type="EMBL" id="HDP14735.1"/>
    </source>
</evidence>
<comment type="caution">
    <text evidence="6">The sequence shown here is derived from an EMBL/GenBank/DDBJ whole genome shotgun (WGS) entry which is preliminary data.</text>
</comment>
<dbReference type="PANTHER" id="PTHR42953">
    <property type="entry name" value="HIGH-AFFINITY ZINC UPTAKE SYSTEM PROTEIN ZNUA-RELATED"/>
    <property type="match status" value="1"/>
</dbReference>
<keyword evidence="3" id="KW-0479">Metal-binding</keyword>
<evidence type="ECO:0000256" key="3">
    <source>
        <dbReference type="ARBA" id="ARBA00022723"/>
    </source>
</evidence>
<evidence type="ECO:0000256" key="4">
    <source>
        <dbReference type="ARBA" id="ARBA00022729"/>
    </source>
</evidence>
<dbReference type="Gene3D" id="3.40.50.1980">
    <property type="entry name" value="Nitrogenase molybdenum iron protein domain"/>
    <property type="match status" value="1"/>
</dbReference>
<dbReference type="EMBL" id="DSAY01000056">
    <property type="protein sequence ID" value="HDP14735.1"/>
    <property type="molecule type" value="Genomic_DNA"/>
</dbReference>
<evidence type="ECO:0008006" key="7">
    <source>
        <dbReference type="Google" id="ProtNLM"/>
    </source>
</evidence>
<comment type="subcellular location">
    <subcellularLocation>
        <location evidence="1">Cell envelope</location>
    </subcellularLocation>
</comment>
<dbReference type="GO" id="GO:0030001">
    <property type="term" value="P:metal ion transport"/>
    <property type="evidence" value="ECO:0007669"/>
    <property type="project" value="InterPro"/>
</dbReference>
<evidence type="ECO:0000256" key="1">
    <source>
        <dbReference type="ARBA" id="ARBA00004196"/>
    </source>
</evidence>
<dbReference type="SUPFAM" id="SSF53807">
    <property type="entry name" value="Helical backbone' metal receptor"/>
    <property type="match status" value="1"/>
</dbReference>
<keyword evidence="4" id="KW-0732">Signal</keyword>
<reference evidence="6" key="1">
    <citation type="journal article" date="2020" name="mSystems">
        <title>Genome- and Community-Level Interaction Insights into Carbon Utilization and Element Cycling Functions of Hydrothermarchaeota in Hydrothermal Sediment.</title>
        <authorList>
            <person name="Zhou Z."/>
            <person name="Liu Y."/>
            <person name="Xu W."/>
            <person name="Pan J."/>
            <person name="Luo Z.H."/>
            <person name="Li M."/>
        </authorList>
    </citation>
    <scope>NUCLEOTIDE SEQUENCE [LARGE SCALE GENOMIC DNA]</scope>
    <source>
        <strain evidence="6">SpSt-116</strain>
    </source>
</reference>
<feature type="transmembrane region" description="Helical" evidence="5">
    <location>
        <begin position="15"/>
        <end position="34"/>
    </location>
</feature>
<keyword evidence="5" id="KW-1133">Transmembrane helix</keyword>
<dbReference type="InterPro" id="IPR050492">
    <property type="entry name" value="Bact_metal-bind_prot9"/>
</dbReference>
<dbReference type="AlphaFoldDB" id="A0A7C1CDK1"/>
<dbReference type="PANTHER" id="PTHR42953:SF1">
    <property type="entry name" value="METAL-BINDING PROTEIN HI_0362-RELATED"/>
    <property type="match status" value="1"/>
</dbReference>
<keyword evidence="5" id="KW-0472">Membrane</keyword>
<evidence type="ECO:0000256" key="5">
    <source>
        <dbReference type="SAM" id="Phobius"/>
    </source>
</evidence>
<organism evidence="6">
    <name type="scientific">Thermofilum adornatum</name>
    <dbReference type="NCBI Taxonomy" id="1365176"/>
    <lineage>
        <taxon>Archaea</taxon>
        <taxon>Thermoproteota</taxon>
        <taxon>Thermoprotei</taxon>
        <taxon>Thermofilales</taxon>
        <taxon>Thermofilaceae</taxon>
        <taxon>Thermofilum</taxon>
    </lineage>
</organism>
<evidence type="ECO:0000256" key="2">
    <source>
        <dbReference type="ARBA" id="ARBA00022448"/>
    </source>
</evidence>
<protein>
    <recommendedName>
        <fullName evidence="7">ABC transporter substrate-binding protein</fullName>
    </recommendedName>
</protein>
<dbReference type="GO" id="GO:0046872">
    <property type="term" value="F:metal ion binding"/>
    <property type="evidence" value="ECO:0007669"/>
    <property type="project" value="UniProtKB-KW"/>
</dbReference>
<gene>
    <name evidence="6" type="ORF">ENN26_03020</name>
</gene>
<name>A0A7C1CDK1_9CREN</name>
<accession>A0A7C1CDK1</accession>
<dbReference type="Pfam" id="PF01297">
    <property type="entry name" value="ZnuA"/>
    <property type="match status" value="1"/>
</dbReference>